<protein>
    <submittedName>
        <fullName evidence="3">Virulence protein (VirJ)</fullName>
    </submittedName>
</protein>
<feature type="region of interest" description="Disordered" evidence="1">
    <location>
        <begin position="260"/>
        <end position="281"/>
    </location>
</feature>
<dbReference type="Gene3D" id="3.40.50.1820">
    <property type="entry name" value="alpha/beta hydrolase"/>
    <property type="match status" value="1"/>
</dbReference>
<dbReference type="RefSeq" id="WP_092701512.1">
    <property type="nucleotide sequence ID" value="NZ_FOSR01000002.1"/>
</dbReference>
<proteinExistence type="predicted"/>
<dbReference type="InterPro" id="IPR029058">
    <property type="entry name" value="AB_hydrolase_fold"/>
</dbReference>
<feature type="domain" description="Bacterial virulence" evidence="2">
    <location>
        <begin position="50"/>
        <end position="253"/>
    </location>
</feature>
<dbReference type="Pfam" id="PF06057">
    <property type="entry name" value="VirJ"/>
    <property type="match status" value="1"/>
</dbReference>
<accession>A0A1I3Z4X8</accession>
<reference evidence="4" key="1">
    <citation type="submission" date="2016-10" db="EMBL/GenBank/DDBJ databases">
        <authorList>
            <person name="Varghese N."/>
            <person name="Submissions S."/>
        </authorList>
    </citation>
    <scope>NUCLEOTIDE SEQUENCE [LARGE SCALE GENOMIC DNA]</scope>
    <source>
        <strain evidence="4">MO64</strain>
    </source>
</reference>
<gene>
    <name evidence="3" type="ORF">SAMN05192579_102207</name>
</gene>
<evidence type="ECO:0000313" key="3">
    <source>
        <dbReference type="EMBL" id="SFK39158.1"/>
    </source>
</evidence>
<name>A0A1I3Z4X8_9GAMM</name>
<evidence type="ECO:0000313" key="4">
    <source>
        <dbReference type="Proteomes" id="UP000198725"/>
    </source>
</evidence>
<sequence length="281" mass="30597">MKLLALGAVVACVAVAAAIVWNPFSRPSLEKSTVKLLAAPGTHAPGGDSDVLTIIYSGDGGWRDLDQQLGKLLVARGMPVLGVSTLAYYWHQRSPEESAQELDPMITRYLAQWHKKRVWLIGFSFGADVLPSIVQHLSPANRAKISQMVLLSPSRDVNFEIALEGYMRENWFKTKLKAVMEKVNPIPHYPSLPRVAALDNQPPVICYYGTDDSDDSLCSEKNLPPWLVVHAMPGSHHFDDNYPALITRMLHELPADATTPVAAPAATSSVPAPATATPATN</sequence>
<evidence type="ECO:0000256" key="1">
    <source>
        <dbReference type="SAM" id="MobiDB-lite"/>
    </source>
</evidence>
<dbReference type="EMBL" id="FOSR01000002">
    <property type="protein sequence ID" value="SFK39158.1"/>
    <property type="molecule type" value="Genomic_DNA"/>
</dbReference>
<dbReference type="InterPro" id="IPR010333">
    <property type="entry name" value="VirJ"/>
</dbReference>
<dbReference type="Proteomes" id="UP000198725">
    <property type="component" value="Unassembled WGS sequence"/>
</dbReference>
<organism evidence="3 4">
    <name type="scientific">Rhodanobacter glycinis</name>
    <dbReference type="NCBI Taxonomy" id="582702"/>
    <lineage>
        <taxon>Bacteria</taxon>
        <taxon>Pseudomonadati</taxon>
        <taxon>Pseudomonadota</taxon>
        <taxon>Gammaproteobacteria</taxon>
        <taxon>Lysobacterales</taxon>
        <taxon>Rhodanobacteraceae</taxon>
        <taxon>Rhodanobacter</taxon>
    </lineage>
</organism>
<evidence type="ECO:0000259" key="2">
    <source>
        <dbReference type="Pfam" id="PF06057"/>
    </source>
</evidence>
<keyword evidence="4" id="KW-1185">Reference proteome</keyword>
<dbReference type="AlphaFoldDB" id="A0A1I3Z4X8"/>
<dbReference type="SUPFAM" id="SSF53474">
    <property type="entry name" value="alpha/beta-Hydrolases"/>
    <property type="match status" value="1"/>
</dbReference>